<organism evidence="21">
    <name type="scientific">Hirudo medicinalis</name>
    <name type="common">Medicinal leech</name>
    <dbReference type="NCBI Taxonomy" id="6421"/>
    <lineage>
        <taxon>Eukaryota</taxon>
        <taxon>Metazoa</taxon>
        <taxon>Spiralia</taxon>
        <taxon>Lophotrochozoa</taxon>
        <taxon>Annelida</taxon>
        <taxon>Clitellata</taxon>
        <taxon>Hirudinea</taxon>
        <taxon>Hirudinida</taxon>
        <taxon>Hirudiniformes</taxon>
        <taxon>Hirudinidae</taxon>
        <taxon>Hirudo</taxon>
    </lineage>
</organism>
<dbReference type="SUPFAM" id="SSF52799">
    <property type="entry name" value="(Phosphotyrosine protein) phosphatases II"/>
    <property type="match status" value="2"/>
</dbReference>
<evidence type="ECO:0000313" key="21">
    <source>
        <dbReference type="EMBL" id="AAB91460.1"/>
    </source>
</evidence>
<evidence type="ECO:0000256" key="14">
    <source>
        <dbReference type="ARBA" id="ARBA00023319"/>
    </source>
</evidence>
<dbReference type="GO" id="GO:0016020">
    <property type="term" value="C:membrane"/>
    <property type="evidence" value="ECO:0007669"/>
    <property type="project" value="UniProtKB-SubCell"/>
</dbReference>
<dbReference type="CDD" id="cd14554">
    <property type="entry name" value="R-PTP-LAR-2"/>
    <property type="match status" value="1"/>
</dbReference>
<dbReference type="InterPro" id="IPR007110">
    <property type="entry name" value="Ig-like_dom"/>
</dbReference>
<dbReference type="SMART" id="SM00409">
    <property type="entry name" value="IG"/>
    <property type="match status" value="4"/>
</dbReference>
<dbReference type="FunFam" id="2.60.40.10:FF:000082">
    <property type="entry name" value="receptor-type tyrosine-protein phosphatase delta isoform X2"/>
    <property type="match status" value="1"/>
</dbReference>
<dbReference type="Pfam" id="PF00102">
    <property type="entry name" value="Y_phosphatase"/>
    <property type="match status" value="2"/>
</dbReference>
<dbReference type="SMART" id="SM00404">
    <property type="entry name" value="PTPc_motif"/>
    <property type="match status" value="2"/>
</dbReference>
<dbReference type="SUPFAM" id="SSF49265">
    <property type="entry name" value="Fibronectin type III"/>
    <property type="match status" value="5"/>
</dbReference>
<feature type="transmembrane region" description="Helical" evidence="16">
    <location>
        <begin position="1380"/>
        <end position="1407"/>
    </location>
</feature>
<dbReference type="InterPro" id="IPR036179">
    <property type="entry name" value="Ig-like_dom_sf"/>
</dbReference>
<dbReference type="FunFam" id="2.60.40.10:FF:000010">
    <property type="entry name" value="receptor-type tyrosine-protein phosphatase delta isoform X1"/>
    <property type="match status" value="1"/>
</dbReference>
<dbReference type="Pfam" id="PF13927">
    <property type="entry name" value="Ig_3"/>
    <property type="match status" value="2"/>
</dbReference>
<feature type="domain" description="Tyrosine specific protein phosphatases" evidence="18">
    <location>
        <begin position="1957"/>
        <end position="2033"/>
    </location>
</feature>
<keyword evidence="11" id="KW-1015">Disulfide bond</keyword>
<evidence type="ECO:0000256" key="4">
    <source>
        <dbReference type="ARBA" id="ARBA00022692"/>
    </source>
</evidence>
<keyword evidence="12 21" id="KW-0675">Receptor</keyword>
<comment type="similarity">
    <text evidence="2">Belongs to the protein-tyrosine phosphatase family. Receptor class 2A subfamily.</text>
</comment>
<evidence type="ECO:0000256" key="6">
    <source>
        <dbReference type="ARBA" id="ARBA00022737"/>
    </source>
</evidence>
<dbReference type="InterPro" id="IPR050713">
    <property type="entry name" value="RTP_Phos/Ushers"/>
</dbReference>
<reference evidence="21" key="1">
    <citation type="journal article" date="1998" name="J. Neurosci.">
        <title>Two receptor tyrosine phosphatases of the LAR family are expressed in the developing leech by specific central neurons as well as select peripheral neurons, muscles, and other cells.</title>
        <authorList>
            <person name="Gershon T.R."/>
            <person name="Baker M.W."/>
            <person name="Nitabach M."/>
            <person name="Wu P."/>
            <person name="Macagno E.R."/>
        </authorList>
    </citation>
    <scope>NUCLEOTIDE SEQUENCE</scope>
</reference>
<sequence>MKMLPTSATLARLLAFKFGQSPGSLIMIHRKSRPPRVVQKVMEGNMATFWCGVVGKPAPEMTWYHMNRKLESFTYQQSSRKIFTHHNLSVLRVEPVKKRDEGRYECEAHNGVGVPDRVSFNLSVYTKNDPIPAGFPEILVHPKLGSVERYRSTVMACSGKGNPEPTFSWLKDFIPIEFTPVRFSVMPTGALQLLNSTYSYEGKYECIAENSHGVTNSQQATLVLKARRIPPHFSALPDNAEVVHGGSLNLTCIASGSPEPFIMWKRNNLDLSHRSNNHSHGTGVLRLEGITESANYTCHAISELGTASHVVQVKVNVLPKPPSSLWITEVSPNTVHLKWSPGNSDPVDSYIIRFRPRYSHPDNFTEFTDVGSDTTDHHIARLIRYTEYEFRVYAVNKLGRSASSTPVDVVTGELVPGSEPPNVRARPVSGTTVVVTMGRTNHCATGSYKGYKVYYTGQPVVTPVSLWTLHIVENSHLTTLTNLKENHTYTISVLAFTSVGDGPLSDNVQVFTRPGVPDQPTNFLGESVSSTSIHIQWDRPASNNIVRYKLRYMDSNTRSNFSVDIGRKRQDQRIIWYLLTDLAASTVYHMTLSAVAEGGEGPPTTTIQLQTHPYVLKSSPTFVSAKALNSTCVEVTWLFPPSSSSSLPSLPPPSSSSSSSAIVDGFNLYFSETKNFDDKSPHRSLNLTSDLRSATLHDLKKFTAYKIWVAGYNRAGEGPLSDVIIVKTEEDIPGEPKRVKVEALNSTSVHLEWKAPQDGEHNGDIKGYVVFYTELDENEEEKFEPVRSDPLSSHQTELTIGGLSPSTLYQFQVCAYTRKGDGDKSKSKKVKTKAAVPSPPKGFTLSLMKEENPIVLVTWQDPKFSHGVIEGYLVAFGVKGESHVEERRFNGNIHRFITPFLEKGATYEFKIAAKNAVGYGEYATEVITTPDGAPSGAPQNLSAAVLGAHTIRLHWDPPVKKLRHGVIQMYEVVYCESDDPGQDVMVNTTETSLVVDKLEADRSYTFIVRAFTSAGGSPWTNRVIKATSSSTALPAPLNIRLRQTSVTSMEVSWDELHGKNPLNVLGYRIYYSSTPNANLDKWSIIDIGPGTSAEVHGLDPSTTYSVRIRARGSDGRFGILSDQSSPTDWIMKIRKQFQVSSAELTTPGPSYSSGRPPRKPGVLRYKLEYMGVRKTRDFSGMEDTTVDPRKEVTLQKEERSRSLDELMSRTLYTFNISARFIDGTWGPPTTIHVETNSEETILDPPSFIRPLSDQMVSLRVKPAADVLGKVLQYLIFVVPTEVARTYEFLKNSISKNTQKPRCRGDGLQVGLMDQTFPRRLSWGMAGEPMTFSTDPFPKGHNYVAVLRAVLGDNKVIFSPYSKPFFTDPAYLCSWYPTGRVWIYLWIVAPICAAVVLILLLILVIIIARKRRVQDKNIAAPTNKVLLPAGSEMHPSFVDPVDVRRMQFQSPAMVNHPPIRVEDLATHLEALRASDNNRFSLEYESIDPGQQFTWEASNLEVNKSKNRYANVIAYDHSRVTLHPLPQASSTYHPPGQVVPGSDYINANFLDGFRKQNAYIATQGPMAETSVDFWRMVWERQSPVIVMMTKLEERGRVKCDQYWPSRGSESYGSLQVNLVDVIELATYTMRTFQMSSEFNSEKREVRHFQFTAWPDYGVPEHAAPLLLFHEEGQVHDPPDSGPIVVHCSAGVGRTGVFVVLDSMLERIKHTGSVDIYGHVTCLRAQRNYMVQTEDQYIFIHAAILEAVTSGNTEVPARNLFAHMQKLLEPLTITSQSGHSTTITGIEAEFKKLSSGKTSLSSFASANLSCNKQKNRLVNVLPYETTRVCLQPIRGVDGSDYINASFIDGYRYRRAYIATQGPLPDTVEDFWRALWESNCNIIVMLTKLREMGREMCHQYWPSERSARYQYFVVDPLAEYNMPQYILREFKVTDARDGQSRTMRQFQLTDWPEQGVPSTGDGFIDFIGQTHKTKEQFGQEGPIAVHCSAGVGRTGVFITLSIVLERMRFEGAVDVFQTVNVLRTQRPGMVQTEEQYAFCYRAALEYLGSFDHYTN</sequence>
<gene>
    <name evidence="21" type="primary">HmLAR2</name>
</gene>
<keyword evidence="13" id="KW-0325">Glycoprotein</keyword>
<accession>O44328</accession>
<dbReference type="InterPro" id="IPR029021">
    <property type="entry name" value="Prot-tyrosine_phosphatase-like"/>
</dbReference>
<feature type="domain" description="Ig-like" evidence="19">
    <location>
        <begin position="34"/>
        <end position="119"/>
    </location>
</feature>
<feature type="domain" description="Tyrosine specific protein phosphatases" evidence="18">
    <location>
        <begin position="1677"/>
        <end position="1735"/>
    </location>
</feature>
<feature type="domain" description="Fibronectin type-III" evidence="20">
    <location>
        <begin position="321"/>
        <end position="414"/>
    </location>
</feature>
<keyword evidence="7" id="KW-0378">Hydrolase</keyword>
<feature type="domain" description="Fibronectin type-III" evidence="20">
    <location>
        <begin position="735"/>
        <end position="835"/>
    </location>
</feature>
<dbReference type="GO" id="GO:0004725">
    <property type="term" value="F:protein tyrosine phosphatase activity"/>
    <property type="evidence" value="ECO:0007669"/>
    <property type="project" value="UniProtKB-EC"/>
</dbReference>
<feature type="domain" description="Tyrosine-protein phosphatase" evidence="17">
    <location>
        <begin position="1783"/>
        <end position="2042"/>
    </location>
</feature>
<dbReference type="Pfam" id="PF07679">
    <property type="entry name" value="I-set"/>
    <property type="match status" value="1"/>
</dbReference>
<protein>
    <recommendedName>
        <fullName evidence="3">protein-tyrosine-phosphatase</fullName>
        <ecNumber evidence="3">3.1.3.48</ecNumber>
    </recommendedName>
</protein>
<feature type="domain" description="Ig-like" evidence="19">
    <location>
        <begin position="231"/>
        <end position="316"/>
    </location>
</feature>
<dbReference type="PROSITE" id="PS50835">
    <property type="entry name" value="IG_LIKE"/>
    <property type="match status" value="3"/>
</dbReference>
<dbReference type="CDD" id="cd00063">
    <property type="entry name" value="FN3"/>
    <property type="match status" value="8"/>
</dbReference>
<keyword evidence="9 16" id="KW-1133">Transmembrane helix</keyword>
<feature type="domain" description="Fibronectin type-III" evidence="20">
    <location>
        <begin position="1035"/>
        <end position="1136"/>
    </location>
</feature>
<dbReference type="PIR" id="T30938">
    <property type="entry name" value="T30938"/>
</dbReference>
<dbReference type="InterPro" id="IPR003595">
    <property type="entry name" value="Tyr_Pase_cat"/>
</dbReference>
<evidence type="ECO:0000256" key="12">
    <source>
        <dbReference type="ARBA" id="ARBA00023170"/>
    </source>
</evidence>
<feature type="domain" description="Fibronectin type-III" evidence="20">
    <location>
        <begin position="519"/>
        <end position="614"/>
    </location>
</feature>
<keyword evidence="14" id="KW-0393">Immunoglobulin domain</keyword>
<evidence type="ECO:0000256" key="16">
    <source>
        <dbReference type="SAM" id="Phobius"/>
    </source>
</evidence>
<keyword evidence="10 16" id="KW-0472">Membrane</keyword>
<feature type="domain" description="Fibronectin type-III" evidence="20">
    <location>
        <begin position="619"/>
        <end position="731"/>
    </location>
</feature>
<feature type="domain" description="Fibronectin type-III" evidence="20">
    <location>
        <begin position="937"/>
        <end position="1030"/>
    </location>
</feature>
<evidence type="ECO:0000256" key="11">
    <source>
        <dbReference type="ARBA" id="ARBA00023157"/>
    </source>
</evidence>
<dbReference type="EC" id="3.1.3.48" evidence="3"/>
<dbReference type="Gene3D" id="3.90.190.10">
    <property type="entry name" value="Protein tyrosine phosphatase superfamily"/>
    <property type="match status" value="2"/>
</dbReference>
<dbReference type="FunFam" id="3.90.190.10:FF:000002">
    <property type="entry name" value="receptor-type tyrosine-protein phosphatase delta isoform X2"/>
    <property type="match status" value="1"/>
</dbReference>
<dbReference type="InterPro" id="IPR036116">
    <property type="entry name" value="FN3_sf"/>
</dbReference>
<dbReference type="PRINTS" id="PR00014">
    <property type="entry name" value="FNTYPEIII"/>
</dbReference>
<feature type="domain" description="Tyrosine-protein phosphatase" evidence="17">
    <location>
        <begin position="1478"/>
        <end position="1744"/>
    </location>
</feature>
<dbReference type="InterPro" id="IPR003598">
    <property type="entry name" value="Ig_sub2"/>
</dbReference>
<evidence type="ECO:0000256" key="2">
    <source>
        <dbReference type="ARBA" id="ARBA00010504"/>
    </source>
</evidence>
<dbReference type="InterPro" id="IPR013783">
    <property type="entry name" value="Ig-like_fold"/>
</dbReference>
<dbReference type="PROSITE" id="PS50853">
    <property type="entry name" value="FN3"/>
    <property type="match status" value="8"/>
</dbReference>
<dbReference type="InterPro" id="IPR003961">
    <property type="entry name" value="FN3_dom"/>
</dbReference>
<evidence type="ECO:0000256" key="1">
    <source>
        <dbReference type="ARBA" id="ARBA00004479"/>
    </source>
</evidence>
<evidence type="ECO:0000259" key="19">
    <source>
        <dbReference type="PROSITE" id="PS50835"/>
    </source>
</evidence>
<name>O44328_HIRME</name>
<dbReference type="PROSITE" id="PS00383">
    <property type="entry name" value="TYR_PHOSPHATASE_1"/>
    <property type="match status" value="2"/>
</dbReference>
<comment type="catalytic activity">
    <reaction evidence="15">
        <text>O-phospho-L-tyrosyl-[protein] + H2O = L-tyrosyl-[protein] + phosphate</text>
        <dbReference type="Rhea" id="RHEA:10684"/>
        <dbReference type="Rhea" id="RHEA-COMP:10136"/>
        <dbReference type="Rhea" id="RHEA-COMP:20101"/>
        <dbReference type="ChEBI" id="CHEBI:15377"/>
        <dbReference type="ChEBI" id="CHEBI:43474"/>
        <dbReference type="ChEBI" id="CHEBI:46858"/>
        <dbReference type="ChEBI" id="CHEBI:61978"/>
        <dbReference type="EC" id="3.1.3.48"/>
    </reaction>
</comment>
<comment type="subcellular location">
    <subcellularLocation>
        <location evidence="1">Membrane</location>
        <topology evidence="1">Single-pass type I membrane protein</topology>
    </subcellularLocation>
</comment>
<dbReference type="PROSITE" id="PS50055">
    <property type="entry name" value="TYR_PHOSPHATASE_PTP"/>
    <property type="match status" value="2"/>
</dbReference>
<dbReference type="FunFam" id="3.90.190.10:FF:000088">
    <property type="entry name" value="Receptor protein-tyrosine phosphatase LAR"/>
    <property type="match status" value="1"/>
</dbReference>
<keyword evidence="5" id="KW-0732">Signal</keyword>
<dbReference type="SMART" id="SM00408">
    <property type="entry name" value="IGc2"/>
    <property type="match status" value="3"/>
</dbReference>
<evidence type="ECO:0000256" key="7">
    <source>
        <dbReference type="ARBA" id="ARBA00022801"/>
    </source>
</evidence>
<dbReference type="CDD" id="cd00096">
    <property type="entry name" value="Ig"/>
    <property type="match status" value="1"/>
</dbReference>
<dbReference type="EMBL" id="AF017083">
    <property type="protein sequence ID" value="AAB91460.1"/>
    <property type="molecule type" value="mRNA"/>
</dbReference>
<dbReference type="SUPFAM" id="SSF48726">
    <property type="entry name" value="Immunoglobulin"/>
    <property type="match status" value="3"/>
</dbReference>
<dbReference type="InterPro" id="IPR000387">
    <property type="entry name" value="Tyr_Pase_dom"/>
</dbReference>
<dbReference type="FunFam" id="2.60.40.10:FF:000028">
    <property type="entry name" value="Neuronal cell adhesion molecule"/>
    <property type="match status" value="1"/>
</dbReference>
<dbReference type="InterPro" id="IPR013098">
    <property type="entry name" value="Ig_I-set"/>
</dbReference>
<keyword evidence="6" id="KW-0677">Repeat</keyword>
<evidence type="ECO:0000256" key="13">
    <source>
        <dbReference type="ARBA" id="ARBA00023180"/>
    </source>
</evidence>
<dbReference type="Gene3D" id="2.60.40.10">
    <property type="entry name" value="Immunoglobulins"/>
    <property type="match status" value="11"/>
</dbReference>
<keyword evidence="4 16" id="KW-0812">Transmembrane</keyword>
<evidence type="ECO:0000259" key="20">
    <source>
        <dbReference type="PROSITE" id="PS50853"/>
    </source>
</evidence>
<dbReference type="InterPro" id="IPR000242">
    <property type="entry name" value="PTP_cat"/>
</dbReference>
<evidence type="ECO:0000256" key="5">
    <source>
        <dbReference type="ARBA" id="ARBA00022729"/>
    </source>
</evidence>
<feature type="domain" description="Fibronectin type-III" evidence="20">
    <location>
        <begin position="419"/>
        <end position="515"/>
    </location>
</feature>
<feature type="domain" description="Ig-like" evidence="19">
    <location>
        <begin position="136"/>
        <end position="221"/>
    </location>
</feature>
<dbReference type="SMART" id="SM00194">
    <property type="entry name" value="PTPc"/>
    <property type="match status" value="2"/>
</dbReference>
<dbReference type="PROSITE" id="PS50056">
    <property type="entry name" value="TYR_PHOSPHATASE_2"/>
    <property type="match status" value="2"/>
</dbReference>
<dbReference type="InterPro" id="IPR016130">
    <property type="entry name" value="Tyr_Pase_AS"/>
</dbReference>
<dbReference type="PANTHER" id="PTHR46957">
    <property type="entry name" value="CYTOKINE RECEPTOR"/>
    <property type="match status" value="1"/>
</dbReference>
<dbReference type="PANTHER" id="PTHR46957:SF6">
    <property type="entry name" value="PROTEIN-TYROSINE-PHOSPHATASE"/>
    <property type="match status" value="1"/>
</dbReference>
<evidence type="ECO:0000256" key="10">
    <source>
        <dbReference type="ARBA" id="ARBA00023136"/>
    </source>
</evidence>
<evidence type="ECO:0000256" key="8">
    <source>
        <dbReference type="ARBA" id="ARBA00022912"/>
    </source>
</evidence>
<dbReference type="FunFam" id="2.60.40.10:FF:000036">
    <property type="entry name" value="receptor-type tyrosine-protein phosphatase delta isoform X1"/>
    <property type="match status" value="1"/>
</dbReference>
<keyword evidence="8" id="KW-0904">Protein phosphatase</keyword>
<dbReference type="PRINTS" id="PR00700">
    <property type="entry name" value="PRTYPHPHTASE"/>
</dbReference>
<evidence type="ECO:0000259" key="17">
    <source>
        <dbReference type="PROSITE" id="PS50055"/>
    </source>
</evidence>
<feature type="domain" description="Fibronectin type-III" evidence="20">
    <location>
        <begin position="839"/>
        <end position="933"/>
    </location>
</feature>
<evidence type="ECO:0000259" key="18">
    <source>
        <dbReference type="PROSITE" id="PS50056"/>
    </source>
</evidence>
<evidence type="ECO:0000256" key="15">
    <source>
        <dbReference type="ARBA" id="ARBA00051722"/>
    </source>
</evidence>
<evidence type="ECO:0000256" key="3">
    <source>
        <dbReference type="ARBA" id="ARBA00013064"/>
    </source>
</evidence>
<proteinExistence type="evidence at transcript level"/>
<dbReference type="InterPro" id="IPR003599">
    <property type="entry name" value="Ig_sub"/>
</dbReference>
<dbReference type="Pfam" id="PF00041">
    <property type="entry name" value="fn3"/>
    <property type="match status" value="8"/>
</dbReference>
<evidence type="ECO:0000256" key="9">
    <source>
        <dbReference type="ARBA" id="ARBA00022989"/>
    </source>
</evidence>
<dbReference type="SMART" id="SM00060">
    <property type="entry name" value="FN3"/>
    <property type="match status" value="8"/>
</dbReference>
<dbReference type="CDD" id="cd14553">
    <property type="entry name" value="R-PTPc-LAR-1"/>
    <property type="match status" value="1"/>
</dbReference>